<dbReference type="Proteomes" id="UP001501166">
    <property type="component" value="Unassembled WGS sequence"/>
</dbReference>
<evidence type="ECO:0000313" key="2">
    <source>
        <dbReference type="Proteomes" id="UP001501166"/>
    </source>
</evidence>
<dbReference type="RefSeq" id="WP_343754136.1">
    <property type="nucleotide sequence ID" value="NZ_BAAACW010000043.1"/>
</dbReference>
<dbReference type="Pfam" id="PF10704">
    <property type="entry name" value="DUF2508"/>
    <property type="match status" value="1"/>
</dbReference>
<accession>A0ABN0X7Q4</accession>
<keyword evidence="2" id="KW-1185">Reference proteome</keyword>
<proteinExistence type="predicted"/>
<dbReference type="EMBL" id="BAAACW010000043">
    <property type="protein sequence ID" value="GAA0356967.1"/>
    <property type="molecule type" value="Genomic_DNA"/>
</dbReference>
<evidence type="ECO:0000313" key="1">
    <source>
        <dbReference type="EMBL" id="GAA0356967.1"/>
    </source>
</evidence>
<sequence length="75" mass="8843">MAVFRKKGKLKKSYDEQLVALMNKQKKAWEQAQKLDSIAIEKHPVNQVQLKIQRAKYFSLFKEARIRNIKGNLLD</sequence>
<reference evidence="1 2" key="1">
    <citation type="journal article" date="2019" name="Int. J. Syst. Evol. Microbiol.">
        <title>The Global Catalogue of Microorganisms (GCM) 10K type strain sequencing project: providing services to taxonomists for standard genome sequencing and annotation.</title>
        <authorList>
            <consortium name="The Broad Institute Genomics Platform"/>
            <consortium name="The Broad Institute Genome Sequencing Center for Infectious Disease"/>
            <person name="Wu L."/>
            <person name="Ma J."/>
        </authorList>
    </citation>
    <scope>NUCLEOTIDE SEQUENCE [LARGE SCALE GENOMIC DNA]</scope>
    <source>
        <strain evidence="1 2">JCM 12662</strain>
    </source>
</reference>
<organism evidence="1 2">
    <name type="scientific">Alkalibacterium iburiense</name>
    <dbReference type="NCBI Taxonomy" id="290589"/>
    <lineage>
        <taxon>Bacteria</taxon>
        <taxon>Bacillati</taxon>
        <taxon>Bacillota</taxon>
        <taxon>Bacilli</taxon>
        <taxon>Lactobacillales</taxon>
        <taxon>Carnobacteriaceae</taxon>
        <taxon>Alkalibacterium</taxon>
    </lineage>
</organism>
<name>A0ABN0X7Q4_9LACT</name>
<comment type="caution">
    <text evidence="1">The sequence shown here is derived from an EMBL/GenBank/DDBJ whole genome shotgun (WGS) entry which is preliminary data.</text>
</comment>
<protein>
    <submittedName>
        <fullName evidence="1">YaaL family protein</fullName>
    </submittedName>
</protein>
<gene>
    <name evidence="1" type="ORF">GCM10008932_07380</name>
</gene>
<dbReference type="InterPro" id="IPR019644">
    <property type="entry name" value="DUF2508"/>
</dbReference>